<feature type="compositionally biased region" description="Basic residues" evidence="1">
    <location>
        <begin position="9"/>
        <end position="20"/>
    </location>
</feature>
<evidence type="ECO:0000313" key="3">
    <source>
        <dbReference type="Proteomes" id="UP000241890"/>
    </source>
</evidence>
<dbReference type="InParanoid" id="A0A2R5GGP0"/>
<keyword evidence="3" id="KW-1185">Reference proteome</keyword>
<gene>
    <name evidence="2" type="ORF">FCC1311_062602</name>
</gene>
<reference evidence="2 3" key="1">
    <citation type="submission" date="2017-12" db="EMBL/GenBank/DDBJ databases">
        <title>Sequencing, de novo assembly and annotation of complete genome of a new Thraustochytrid species, strain FCC1311.</title>
        <authorList>
            <person name="Sedici K."/>
            <person name="Godart F."/>
            <person name="Aiese Cigliano R."/>
            <person name="Sanseverino W."/>
            <person name="Barakat M."/>
            <person name="Ortet P."/>
            <person name="Marechal E."/>
            <person name="Cagnac O."/>
            <person name="Amato A."/>
        </authorList>
    </citation>
    <scope>NUCLEOTIDE SEQUENCE [LARGE SCALE GENOMIC DNA]</scope>
</reference>
<feature type="compositionally biased region" description="Low complexity" evidence="1">
    <location>
        <begin position="312"/>
        <end position="321"/>
    </location>
</feature>
<accession>A0A2R5GGP0</accession>
<dbReference type="EMBL" id="BEYU01000070">
    <property type="protein sequence ID" value="GBG30040.1"/>
    <property type="molecule type" value="Genomic_DNA"/>
</dbReference>
<feature type="compositionally biased region" description="Basic residues" evidence="1">
    <location>
        <begin position="436"/>
        <end position="448"/>
    </location>
</feature>
<feature type="region of interest" description="Disordered" evidence="1">
    <location>
        <begin position="1"/>
        <end position="39"/>
    </location>
</feature>
<feature type="region of interest" description="Disordered" evidence="1">
    <location>
        <begin position="162"/>
        <end position="194"/>
    </location>
</feature>
<comment type="caution">
    <text evidence="2">The sequence shown here is derived from an EMBL/GenBank/DDBJ whole genome shotgun (WGS) entry which is preliminary data.</text>
</comment>
<dbReference type="AlphaFoldDB" id="A0A2R5GGP0"/>
<protein>
    <submittedName>
        <fullName evidence="2">Uncharacterized protein</fullName>
    </submittedName>
</protein>
<evidence type="ECO:0000313" key="2">
    <source>
        <dbReference type="EMBL" id="GBG30040.1"/>
    </source>
</evidence>
<feature type="region of interest" description="Disordered" evidence="1">
    <location>
        <begin position="283"/>
        <end position="448"/>
    </location>
</feature>
<name>A0A2R5GGP0_9STRA</name>
<sequence>MADMDALFKNRKKKKGKKTLNKNFNEVLEASQKDESTYEPATQLYHKTDEDGRTVVVEEAVEKNAAAAAAPKKKIGGLTAAVNASKGISGASGKVLQVDGADLVGGEWVDDSRSKPQGTQLAANKGVADMDGLTSSLPTETKSYATLQAEAYNRQMFHRARMQAQMEAEGKTKKKEEKKKPEDDKPKVFRPRALVEARANREGAHALKELDNDAIFPTLGGGGAGASSSKTQLPASAWGVVQKSIVEDLLYKQTEGEYLGEDFIPAETFDGQKLGYSFKLGDEGQGYYWECKPPGEDDDEDEDNKTDEAAQDGEAAAAAAKAKGEKEEEEGTAAANAKETEASGTAAGEEPPAEPELSPAEIAAREEKERKRLEKKKIKEQQKAEWERQNALALEREKEEQLAKEKAAAESAAAPAPDAAAAPAGEAAPPEDRFSGLKKKKKKKKPAA</sequence>
<feature type="compositionally biased region" description="Basic and acidic residues" evidence="1">
    <location>
        <begin position="168"/>
        <end position="194"/>
    </location>
</feature>
<feature type="compositionally biased region" description="Low complexity" evidence="1">
    <location>
        <begin position="409"/>
        <end position="428"/>
    </location>
</feature>
<feature type="compositionally biased region" description="Low complexity" evidence="1">
    <location>
        <begin position="332"/>
        <end position="362"/>
    </location>
</feature>
<feature type="compositionally biased region" description="Acidic residues" evidence="1">
    <location>
        <begin position="296"/>
        <end position="311"/>
    </location>
</feature>
<organism evidence="2 3">
    <name type="scientific">Hondaea fermentalgiana</name>
    <dbReference type="NCBI Taxonomy" id="2315210"/>
    <lineage>
        <taxon>Eukaryota</taxon>
        <taxon>Sar</taxon>
        <taxon>Stramenopiles</taxon>
        <taxon>Bigyra</taxon>
        <taxon>Labyrinthulomycetes</taxon>
        <taxon>Thraustochytrida</taxon>
        <taxon>Thraustochytriidae</taxon>
        <taxon>Hondaea</taxon>
    </lineage>
</organism>
<proteinExistence type="predicted"/>
<feature type="compositionally biased region" description="Basic and acidic residues" evidence="1">
    <location>
        <begin position="363"/>
        <end position="408"/>
    </location>
</feature>
<dbReference type="Proteomes" id="UP000241890">
    <property type="component" value="Unassembled WGS sequence"/>
</dbReference>
<evidence type="ECO:0000256" key="1">
    <source>
        <dbReference type="SAM" id="MobiDB-lite"/>
    </source>
</evidence>